<feature type="transmembrane region" description="Helical" evidence="11">
    <location>
        <begin position="155"/>
        <end position="180"/>
    </location>
</feature>
<feature type="region of interest" description="Disordered" evidence="10">
    <location>
        <begin position="1"/>
        <end position="27"/>
    </location>
</feature>
<comment type="subcellular location">
    <subcellularLocation>
        <location evidence="1">Cell membrane</location>
        <topology evidence="1">Multi-pass membrane protein</topology>
    </subcellularLocation>
</comment>
<evidence type="ECO:0000256" key="8">
    <source>
        <dbReference type="ARBA" id="ARBA00023224"/>
    </source>
</evidence>
<evidence type="ECO:0000256" key="3">
    <source>
        <dbReference type="ARBA" id="ARBA00022692"/>
    </source>
</evidence>
<dbReference type="SUPFAM" id="SSF81321">
    <property type="entry name" value="Family A G protein-coupled receptor-like"/>
    <property type="match status" value="1"/>
</dbReference>
<dbReference type="Proteomes" id="UP000245119">
    <property type="component" value="Linkage Group LG9"/>
</dbReference>
<dbReference type="Gene3D" id="1.20.1070.10">
    <property type="entry name" value="Rhodopsin 7-helix transmembrane proteins"/>
    <property type="match status" value="1"/>
</dbReference>
<evidence type="ECO:0000313" key="13">
    <source>
        <dbReference type="EMBL" id="PVD24359.1"/>
    </source>
</evidence>
<evidence type="ECO:0000256" key="9">
    <source>
        <dbReference type="RuleBase" id="RU000688"/>
    </source>
</evidence>
<comment type="similarity">
    <text evidence="9">Belongs to the G-protein coupled receptor 1 family.</text>
</comment>
<dbReference type="GO" id="GO:0004930">
    <property type="term" value="F:G protein-coupled receptor activity"/>
    <property type="evidence" value="ECO:0007669"/>
    <property type="project" value="UniProtKB-KW"/>
</dbReference>
<dbReference type="STRING" id="400727.A0A2T7NT64"/>
<organism evidence="13 14">
    <name type="scientific">Pomacea canaliculata</name>
    <name type="common">Golden apple snail</name>
    <dbReference type="NCBI Taxonomy" id="400727"/>
    <lineage>
        <taxon>Eukaryota</taxon>
        <taxon>Metazoa</taxon>
        <taxon>Spiralia</taxon>
        <taxon>Lophotrochozoa</taxon>
        <taxon>Mollusca</taxon>
        <taxon>Gastropoda</taxon>
        <taxon>Caenogastropoda</taxon>
        <taxon>Architaenioglossa</taxon>
        <taxon>Ampullarioidea</taxon>
        <taxon>Ampullariidae</taxon>
        <taxon>Pomacea</taxon>
    </lineage>
</organism>
<dbReference type="EMBL" id="PZQS01000009">
    <property type="protein sequence ID" value="PVD24359.1"/>
    <property type="molecule type" value="Genomic_DNA"/>
</dbReference>
<comment type="caution">
    <text evidence="13">The sequence shown here is derived from an EMBL/GenBank/DDBJ whole genome shotgun (WGS) entry which is preliminary data.</text>
</comment>
<evidence type="ECO:0000256" key="11">
    <source>
        <dbReference type="SAM" id="Phobius"/>
    </source>
</evidence>
<keyword evidence="6 11" id="KW-0472">Membrane</keyword>
<evidence type="ECO:0000256" key="6">
    <source>
        <dbReference type="ARBA" id="ARBA00023136"/>
    </source>
</evidence>
<dbReference type="AlphaFoldDB" id="A0A2T7NT64"/>
<proteinExistence type="inferred from homology"/>
<dbReference type="PROSITE" id="PS00237">
    <property type="entry name" value="G_PROTEIN_RECEP_F1_1"/>
    <property type="match status" value="1"/>
</dbReference>
<feature type="transmembrane region" description="Helical" evidence="11">
    <location>
        <begin position="200"/>
        <end position="222"/>
    </location>
</feature>
<evidence type="ECO:0000259" key="12">
    <source>
        <dbReference type="PROSITE" id="PS50262"/>
    </source>
</evidence>
<dbReference type="OMA" id="ECRLYVF"/>
<evidence type="ECO:0000256" key="4">
    <source>
        <dbReference type="ARBA" id="ARBA00022989"/>
    </source>
</evidence>
<dbReference type="InterPro" id="IPR000276">
    <property type="entry name" value="GPCR_Rhodpsn"/>
</dbReference>
<dbReference type="GO" id="GO:0005768">
    <property type="term" value="C:endosome"/>
    <property type="evidence" value="ECO:0007669"/>
    <property type="project" value="TreeGrafter"/>
</dbReference>
<feature type="transmembrane region" description="Helical" evidence="11">
    <location>
        <begin position="35"/>
        <end position="60"/>
    </location>
</feature>
<feature type="transmembrane region" description="Helical" evidence="11">
    <location>
        <begin position="113"/>
        <end position="134"/>
    </location>
</feature>
<reference evidence="13 14" key="1">
    <citation type="submission" date="2018-04" db="EMBL/GenBank/DDBJ databases">
        <title>The genome of golden apple snail Pomacea canaliculata provides insight into stress tolerance and invasive adaptation.</title>
        <authorList>
            <person name="Liu C."/>
            <person name="Liu B."/>
            <person name="Ren Y."/>
            <person name="Zhang Y."/>
            <person name="Wang H."/>
            <person name="Li S."/>
            <person name="Jiang F."/>
            <person name="Yin L."/>
            <person name="Zhang G."/>
            <person name="Qian W."/>
            <person name="Fan W."/>
        </authorList>
    </citation>
    <scope>NUCLEOTIDE SEQUENCE [LARGE SCALE GENOMIC DNA]</scope>
    <source>
        <strain evidence="13">SZHN2017</strain>
        <tissue evidence="13">Muscle</tissue>
    </source>
</reference>
<gene>
    <name evidence="13" type="ORF">C0Q70_14840</name>
</gene>
<dbReference type="Pfam" id="PF00001">
    <property type="entry name" value="7tm_1"/>
    <property type="match status" value="1"/>
</dbReference>
<keyword evidence="2" id="KW-1003">Cell membrane</keyword>
<feature type="transmembrane region" description="Helical" evidence="11">
    <location>
        <begin position="72"/>
        <end position="93"/>
    </location>
</feature>
<keyword evidence="4 11" id="KW-1133">Transmembrane helix</keyword>
<dbReference type="GO" id="GO:0005886">
    <property type="term" value="C:plasma membrane"/>
    <property type="evidence" value="ECO:0007669"/>
    <property type="project" value="UniProtKB-SubCell"/>
</dbReference>
<evidence type="ECO:0000256" key="7">
    <source>
        <dbReference type="ARBA" id="ARBA00023170"/>
    </source>
</evidence>
<dbReference type="GO" id="GO:0043235">
    <property type="term" value="C:receptor complex"/>
    <property type="evidence" value="ECO:0007669"/>
    <property type="project" value="TreeGrafter"/>
</dbReference>
<feature type="domain" description="G-protein coupled receptors family 1 profile" evidence="12">
    <location>
        <begin position="51"/>
        <end position="379"/>
    </location>
</feature>
<evidence type="ECO:0000256" key="2">
    <source>
        <dbReference type="ARBA" id="ARBA00022475"/>
    </source>
</evidence>
<keyword evidence="14" id="KW-1185">Reference proteome</keyword>
<keyword evidence="7 9" id="KW-0675">Receptor</keyword>
<accession>A0A2T7NT64</accession>
<name>A0A2T7NT64_POMCA</name>
<evidence type="ECO:0000256" key="1">
    <source>
        <dbReference type="ARBA" id="ARBA00004651"/>
    </source>
</evidence>
<keyword evidence="5 9" id="KW-0297">G-protein coupled receptor</keyword>
<protein>
    <recommendedName>
        <fullName evidence="12">G-protein coupled receptors family 1 profile domain-containing protein</fullName>
    </recommendedName>
</protein>
<feature type="transmembrane region" description="Helical" evidence="11">
    <location>
        <begin position="327"/>
        <end position="344"/>
    </location>
</feature>
<evidence type="ECO:0000256" key="5">
    <source>
        <dbReference type="ARBA" id="ARBA00023040"/>
    </source>
</evidence>
<dbReference type="InterPro" id="IPR017452">
    <property type="entry name" value="GPCR_Rhodpsn_7TM"/>
</dbReference>
<dbReference type="CDD" id="cd00637">
    <property type="entry name" value="7tm_classA_rhodopsin-like"/>
    <property type="match status" value="1"/>
</dbReference>
<sequence length="463" mass="50343">MTTAGTTLLQSSPGQQSSEVPAASSSKQGQGAGHYAAVTLMVAITFLTVCGNLCNFVVITRSWQLRHTLSNFFVLSLFTCDLLAGLLVLPAAAYTFAAGDSDAWPLGPAACDAAGFMGNWLTFVSMTTMASIAAERFYCIRWSMHHAARMSVRGTLGVLLTLWGLGAVLAALPLVGLNSYDFRPSLYNCSFDPKPETGHMAYVLLVTTICFLMPGVLIIVMYGGIFWVAHLAAVQVGPTPRNDSLPSAVTISVTATESTRSMSRQIGAINTTASSSSSNTKLWSRQSDASTIVMPSGHVKASTPSIVSVQHTMSHVLRTHIKPAKTVLLMVVPFILLWGPLFVMNLNGVLGGSLAGIPYLLLAAQWMGYSSFALNPFLFGWMNKSIRKELVALLWLLRLYCCCCCSCCPEQGSQENEDMQQDERPEMQVPCREENFMEFLERTTIHQCNSDRQPAPKCRFSVD</sequence>
<dbReference type="PRINTS" id="PR00237">
    <property type="entry name" value="GPCRRHODOPSN"/>
</dbReference>
<dbReference type="PANTHER" id="PTHR22752">
    <property type="entry name" value="G PROTEIN-COUPLED RECEPTOR"/>
    <property type="match status" value="1"/>
</dbReference>
<evidence type="ECO:0000313" key="14">
    <source>
        <dbReference type="Proteomes" id="UP000245119"/>
    </source>
</evidence>
<feature type="transmembrane region" description="Helical" evidence="11">
    <location>
        <begin position="356"/>
        <end position="379"/>
    </location>
</feature>
<keyword evidence="3 9" id="KW-0812">Transmembrane</keyword>
<keyword evidence="8 9" id="KW-0807">Transducer</keyword>
<evidence type="ECO:0000256" key="10">
    <source>
        <dbReference type="SAM" id="MobiDB-lite"/>
    </source>
</evidence>
<dbReference type="OrthoDB" id="6117944at2759"/>
<dbReference type="PANTHER" id="PTHR22752:SF2">
    <property type="entry name" value="G-PROTEIN COUPLED RECEPTORS FAMILY 1 PROFILE DOMAIN-CONTAINING PROTEIN"/>
    <property type="match status" value="1"/>
</dbReference>
<dbReference type="PROSITE" id="PS50262">
    <property type="entry name" value="G_PROTEIN_RECEP_F1_2"/>
    <property type="match status" value="1"/>
</dbReference>